<dbReference type="RefSeq" id="WP_367879534.1">
    <property type="nucleotide sequence ID" value="NZ_JBFNXX010000022.1"/>
</dbReference>
<dbReference type="InterPro" id="IPR002941">
    <property type="entry name" value="DNA_methylase_N4/N6"/>
</dbReference>
<keyword evidence="2" id="KW-0808">Transferase</keyword>
<dbReference type="PANTHER" id="PTHR33375:SF1">
    <property type="entry name" value="CHROMOSOME-PARTITIONING PROTEIN PARB-RELATED"/>
    <property type="match status" value="1"/>
</dbReference>
<dbReference type="SMART" id="SM00470">
    <property type="entry name" value="ParB"/>
    <property type="match status" value="1"/>
</dbReference>
<dbReference type="InterPro" id="IPR036086">
    <property type="entry name" value="ParB/Sulfiredoxin_sf"/>
</dbReference>
<evidence type="ECO:0000313" key="8">
    <source>
        <dbReference type="Proteomes" id="UP001556098"/>
    </source>
</evidence>
<keyword evidence="8" id="KW-1185">Reference proteome</keyword>
<dbReference type="PIRSF" id="PIRSF036758">
    <property type="entry name" value="Aden_M_ParB"/>
    <property type="match status" value="1"/>
</dbReference>
<proteinExistence type="inferred from homology"/>
<sequence length="435" mass="48114">MQKLHFQYVSTDALTVNLRNARTHDRKQIQQIAASIREFGFTNPILVDTDGVLIAGHGRLEAARFLNLETVPVIRVAHLPEPARRALMLADNKIALNAGWNMDLLAAELTDLGDLELGFDIEVTGFEAAEIDIILDAARNDGEDSETAAEPESGTPTTAPGDLWQLGPHRVLCGDARSCEDVLRLMGDERADAGFTDPPYNVRIHGHVGGKGKTRHREFEVASGEMTSDEFAVFLQATLGFGSEFSKAGSVWFVCMDWRHLPEMLTAGRSVFETQLNLCVWAKTNGGMGSLYRSQHELVLVYRAGKGRHRNNVSLGRYGRNRTNIWRYPGVNTFRKGRMDELRAHPTAKPVAMVRDALLDVTKRGDLVLDPFMGAGATLMAAEASGRRAFGLEIDPAYVDVILRRWRDATGEEPVRLSDGRFLSEIEDDRGEGEA</sequence>
<dbReference type="SUPFAM" id="SSF110849">
    <property type="entry name" value="ParB/Sulfiredoxin"/>
    <property type="match status" value="1"/>
</dbReference>
<dbReference type="InterPro" id="IPR001091">
    <property type="entry name" value="RM_Methyltransferase"/>
</dbReference>
<dbReference type="InterPro" id="IPR015840">
    <property type="entry name" value="DNA_MeTrfase_ParB"/>
</dbReference>
<dbReference type="PANTHER" id="PTHR33375">
    <property type="entry name" value="CHROMOSOME-PARTITIONING PROTEIN PARB-RELATED"/>
    <property type="match status" value="1"/>
</dbReference>
<evidence type="ECO:0000259" key="6">
    <source>
        <dbReference type="SMART" id="SM00470"/>
    </source>
</evidence>
<organism evidence="7 8">
    <name type="scientific">Sulfitobacter sediminis</name>
    <dbReference type="NCBI Taxonomy" id="3234186"/>
    <lineage>
        <taxon>Bacteria</taxon>
        <taxon>Pseudomonadati</taxon>
        <taxon>Pseudomonadota</taxon>
        <taxon>Alphaproteobacteria</taxon>
        <taxon>Rhodobacterales</taxon>
        <taxon>Roseobacteraceae</taxon>
        <taxon>Sulfitobacter</taxon>
    </lineage>
</organism>
<dbReference type="InterPro" id="IPR029063">
    <property type="entry name" value="SAM-dependent_MTases_sf"/>
</dbReference>
<dbReference type="EMBL" id="JBFNXX010000022">
    <property type="protein sequence ID" value="MEW9921834.1"/>
    <property type="molecule type" value="Genomic_DNA"/>
</dbReference>
<dbReference type="InterPro" id="IPR003115">
    <property type="entry name" value="ParB_N"/>
</dbReference>
<dbReference type="Pfam" id="PF02195">
    <property type="entry name" value="ParB_N"/>
    <property type="match status" value="1"/>
</dbReference>
<comment type="caution">
    <text evidence="7">The sequence shown here is derived from an EMBL/GenBank/DDBJ whole genome shotgun (WGS) entry which is preliminary data.</text>
</comment>
<dbReference type="SUPFAM" id="SSF53335">
    <property type="entry name" value="S-adenosyl-L-methionine-dependent methyltransferases"/>
    <property type="match status" value="1"/>
</dbReference>
<evidence type="ECO:0000256" key="5">
    <source>
        <dbReference type="SAM" id="MobiDB-lite"/>
    </source>
</evidence>
<dbReference type="EC" id="2.1.1.-" evidence="4"/>
<feature type="region of interest" description="Disordered" evidence="5">
    <location>
        <begin position="141"/>
        <end position="162"/>
    </location>
</feature>
<evidence type="ECO:0000256" key="3">
    <source>
        <dbReference type="ARBA" id="ARBA00047942"/>
    </source>
</evidence>
<dbReference type="Proteomes" id="UP001556098">
    <property type="component" value="Unassembled WGS sequence"/>
</dbReference>
<dbReference type="PRINTS" id="PR00508">
    <property type="entry name" value="S21N4MTFRASE"/>
</dbReference>
<accession>A0ABV3RU34</accession>
<keyword evidence="1" id="KW-0489">Methyltransferase</keyword>
<evidence type="ECO:0000256" key="4">
    <source>
        <dbReference type="RuleBase" id="RU362026"/>
    </source>
</evidence>
<reference evidence="7 8" key="1">
    <citation type="submission" date="2024-07" db="EMBL/GenBank/DDBJ databases">
        <title>Marimonas sp.nov., isolated from tidal-flat sediment.</title>
        <authorList>
            <person name="Jayan J.N."/>
            <person name="Lee S.S."/>
        </authorList>
    </citation>
    <scope>NUCLEOTIDE SEQUENCE [LARGE SCALE GENOMIC DNA]</scope>
    <source>
        <strain evidence="7 8">MJW-29</strain>
    </source>
</reference>
<dbReference type="Gene3D" id="3.40.50.150">
    <property type="entry name" value="Vaccinia Virus protein VP39"/>
    <property type="match status" value="1"/>
</dbReference>
<dbReference type="CDD" id="cd16403">
    <property type="entry name" value="ParB_N_like_MT"/>
    <property type="match status" value="1"/>
</dbReference>
<comment type="catalytic activity">
    <reaction evidence="3">
        <text>a 2'-deoxyadenosine in DNA + S-adenosyl-L-methionine = an N(6)-methyl-2'-deoxyadenosine in DNA + S-adenosyl-L-homocysteine + H(+)</text>
        <dbReference type="Rhea" id="RHEA:15197"/>
        <dbReference type="Rhea" id="RHEA-COMP:12418"/>
        <dbReference type="Rhea" id="RHEA-COMP:12419"/>
        <dbReference type="ChEBI" id="CHEBI:15378"/>
        <dbReference type="ChEBI" id="CHEBI:57856"/>
        <dbReference type="ChEBI" id="CHEBI:59789"/>
        <dbReference type="ChEBI" id="CHEBI:90615"/>
        <dbReference type="ChEBI" id="CHEBI:90616"/>
        <dbReference type="EC" id="2.1.1.72"/>
    </reaction>
</comment>
<feature type="domain" description="ParB-like N-terminal" evidence="6">
    <location>
        <begin position="7"/>
        <end position="92"/>
    </location>
</feature>
<evidence type="ECO:0000256" key="1">
    <source>
        <dbReference type="ARBA" id="ARBA00022603"/>
    </source>
</evidence>
<comment type="similarity">
    <text evidence="4">Belongs to the N(4)/N(6)-methyltransferase family.</text>
</comment>
<dbReference type="Gene3D" id="3.90.1530.10">
    <property type="entry name" value="Conserved hypothetical protein from pyrococcus furiosus pfu- 392566-001, ParB domain"/>
    <property type="match status" value="1"/>
</dbReference>
<evidence type="ECO:0000256" key="2">
    <source>
        <dbReference type="ARBA" id="ARBA00022679"/>
    </source>
</evidence>
<evidence type="ECO:0000313" key="7">
    <source>
        <dbReference type="EMBL" id="MEW9921834.1"/>
    </source>
</evidence>
<name>A0ABV3RU34_9RHOB</name>
<dbReference type="Pfam" id="PF01555">
    <property type="entry name" value="N6_N4_Mtase"/>
    <property type="match status" value="1"/>
</dbReference>
<protein>
    <recommendedName>
        <fullName evidence="4">Methyltransferase</fullName>
        <ecNumber evidence="4">2.1.1.-</ecNumber>
    </recommendedName>
</protein>
<dbReference type="InterPro" id="IPR050336">
    <property type="entry name" value="Chromosome_partition/occlusion"/>
</dbReference>
<gene>
    <name evidence="7" type="ORF">AB2B41_19680</name>
</gene>